<dbReference type="InterPro" id="IPR011330">
    <property type="entry name" value="Glyco_hydro/deAcase_b/a-brl"/>
</dbReference>
<evidence type="ECO:0000313" key="2">
    <source>
        <dbReference type="Proteomes" id="UP000198658"/>
    </source>
</evidence>
<protein>
    <submittedName>
        <fullName evidence="1">UPF0271 protein</fullName>
    </submittedName>
</protein>
<dbReference type="PANTHER" id="PTHR30292:SF0">
    <property type="entry name" value="5-OXOPROLINASE SUBUNIT A"/>
    <property type="match status" value="1"/>
</dbReference>
<dbReference type="EMBL" id="FNQO01000006">
    <property type="protein sequence ID" value="SEA48465.1"/>
    <property type="molecule type" value="Genomic_DNA"/>
</dbReference>
<keyword evidence="2" id="KW-1185">Reference proteome</keyword>
<dbReference type="OrthoDB" id="9773478at2"/>
<reference evidence="2" key="1">
    <citation type="submission" date="2016-10" db="EMBL/GenBank/DDBJ databases">
        <authorList>
            <person name="Varghese N."/>
            <person name="Submissions S."/>
        </authorList>
    </citation>
    <scope>NUCLEOTIDE SEQUENCE [LARGE SCALE GENOMIC DNA]</scope>
    <source>
        <strain evidence="2">CGMCC 1.10657</strain>
    </source>
</reference>
<dbReference type="Pfam" id="PF03746">
    <property type="entry name" value="LamB_YcsF"/>
    <property type="match status" value="1"/>
</dbReference>
<gene>
    <name evidence="1" type="ORF">SAMN05216562_3326</name>
</gene>
<evidence type="ECO:0000313" key="1">
    <source>
        <dbReference type="EMBL" id="SEA48465.1"/>
    </source>
</evidence>
<dbReference type="GO" id="GO:0005975">
    <property type="term" value="P:carbohydrate metabolic process"/>
    <property type="evidence" value="ECO:0007669"/>
    <property type="project" value="InterPro"/>
</dbReference>
<dbReference type="NCBIfam" id="NF003814">
    <property type="entry name" value="PRK05406.1-3"/>
    <property type="match status" value="1"/>
</dbReference>
<dbReference type="AlphaFoldDB" id="A0A1H4BJU5"/>
<dbReference type="InterPro" id="IPR005501">
    <property type="entry name" value="LamB/YcsF/PxpA-like"/>
</dbReference>
<dbReference type="NCBIfam" id="NF003816">
    <property type="entry name" value="PRK05406.1-5"/>
    <property type="match status" value="1"/>
</dbReference>
<organism evidence="1 2">
    <name type="scientific">Microbulbifer marinus</name>
    <dbReference type="NCBI Taxonomy" id="658218"/>
    <lineage>
        <taxon>Bacteria</taxon>
        <taxon>Pseudomonadati</taxon>
        <taxon>Pseudomonadota</taxon>
        <taxon>Gammaproteobacteria</taxon>
        <taxon>Cellvibrionales</taxon>
        <taxon>Microbulbiferaceae</taxon>
        <taxon>Microbulbifer</taxon>
    </lineage>
</organism>
<dbReference type="Gene3D" id="3.20.20.370">
    <property type="entry name" value="Glycoside hydrolase/deacetylase"/>
    <property type="match status" value="1"/>
</dbReference>
<dbReference type="PANTHER" id="PTHR30292">
    <property type="entry name" value="UNCHARACTERIZED PROTEIN YBGL-RELATED"/>
    <property type="match status" value="1"/>
</dbReference>
<accession>A0A1H4BJU5</accession>
<name>A0A1H4BJU5_9GAMM</name>
<dbReference type="STRING" id="658218.SAMN05216562_3326"/>
<dbReference type="RefSeq" id="WP_091391169.1">
    <property type="nucleotide sequence ID" value="NZ_FNQO01000006.1"/>
</dbReference>
<dbReference type="Proteomes" id="UP000198658">
    <property type="component" value="Unassembled WGS sequence"/>
</dbReference>
<dbReference type="SUPFAM" id="SSF88713">
    <property type="entry name" value="Glycoside hydrolase/deacetylase"/>
    <property type="match status" value="1"/>
</dbReference>
<dbReference type="CDD" id="cd10801">
    <property type="entry name" value="LamB_YcsF_like_1"/>
    <property type="match status" value="1"/>
</dbReference>
<proteinExistence type="predicted"/>
<sequence>MQTIDINCDLGEGKTSADCRKDAQIMPYISRCNIACGGHAGDLNTMQLSIANARENQLAIGAHPGYPDREHFGRRTLQMETGQLLDAVAEQINRLQRVARAADLRLEHVKLHGALYNDAESSTELAESITDFIIEEFPQLKIMGLANAAMEAAAKRHNHPFIREGFMDRRYLNDHQLAPRSMDNSVITELAPCLEQALCLAKGRVFQSVSGEPLQFSVDSICLHGDNPIAPTIARQLLEHFHRHHLEVRP</sequence>